<feature type="domain" description="DUF427" evidence="1">
    <location>
        <begin position="176"/>
        <end position="267"/>
    </location>
</feature>
<evidence type="ECO:0000259" key="1">
    <source>
        <dbReference type="Pfam" id="PF04248"/>
    </source>
</evidence>
<dbReference type="OrthoDB" id="18996at2759"/>
<comment type="caution">
    <text evidence="2">The sequence shown here is derived from an EMBL/GenBank/DDBJ whole genome shotgun (WGS) entry which is preliminary data.</text>
</comment>
<gene>
    <name evidence="2" type="ORF">LshimejAT787_0801660</name>
</gene>
<evidence type="ECO:0000313" key="2">
    <source>
        <dbReference type="EMBL" id="GLB40295.1"/>
    </source>
</evidence>
<dbReference type="InterPro" id="IPR038694">
    <property type="entry name" value="DUF427_sf"/>
</dbReference>
<sequence>MLPRLRRPVDPKYEDGSLMLHSKTSQSHLREVNKLQPPLCQPTFAKMSFTLPLIEDSPKRVRAFFSAKYIVDSTQAKLVWEKPYHPAYFFLEEEMPKEYLELQESDSYKEVYDVVVGHRRAPAAVTCYLSKSKNLAGLFTIKFGAMDAWFEEEDQIYVHVRDPYKRVDIRQSSRHVRVEIQGVEVANTHMPRFLYETGLRVRTYIPKPHCRLEYFEPSKLVTECAYKGEAKFYHVQIPSHREDDIAWWYRNPTPGCGEIRGFVAFADERVDMWVDGEKQEH</sequence>
<dbReference type="Pfam" id="PF04248">
    <property type="entry name" value="NTP_transf_9"/>
    <property type="match status" value="1"/>
</dbReference>
<dbReference type="EMBL" id="BRPK01000008">
    <property type="protein sequence ID" value="GLB40295.1"/>
    <property type="molecule type" value="Genomic_DNA"/>
</dbReference>
<name>A0A9P3PQR5_LYOSH</name>
<proteinExistence type="predicted"/>
<dbReference type="PANTHER" id="PTHR34310:SF9">
    <property type="entry name" value="BLR5716 PROTEIN"/>
    <property type="match status" value="1"/>
</dbReference>
<dbReference type="AlphaFoldDB" id="A0A9P3PQR5"/>
<reference evidence="2" key="1">
    <citation type="submission" date="2022-07" db="EMBL/GenBank/DDBJ databases">
        <title>The genome of Lyophyllum shimeji provides insight into the initial evolution of ectomycorrhizal fungal genome.</title>
        <authorList>
            <person name="Kobayashi Y."/>
            <person name="Shibata T."/>
            <person name="Hirakawa H."/>
            <person name="Shigenobu S."/>
            <person name="Nishiyama T."/>
            <person name="Yamada A."/>
            <person name="Hasebe M."/>
            <person name="Kawaguchi M."/>
        </authorList>
    </citation>
    <scope>NUCLEOTIDE SEQUENCE</scope>
    <source>
        <strain evidence="2">AT787</strain>
    </source>
</reference>
<protein>
    <recommendedName>
        <fullName evidence="1">DUF427 domain-containing protein</fullName>
    </recommendedName>
</protein>
<dbReference type="Proteomes" id="UP001063166">
    <property type="component" value="Unassembled WGS sequence"/>
</dbReference>
<accession>A0A9P3PQR5</accession>
<organism evidence="2 3">
    <name type="scientific">Lyophyllum shimeji</name>
    <name type="common">Hon-shimeji</name>
    <name type="synonym">Tricholoma shimeji</name>
    <dbReference type="NCBI Taxonomy" id="47721"/>
    <lineage>
        <taxon>Eukaryota</taxon>
        <taxon>Fungi</taxon>
        <taxon>Dikarya</taxon>
        <taxon>Basidiomycota</taxon>
        <taxon>Agaricomycotina</taxon>
        <taxon>Agaricomycetes</taxon>
        <taxon>Agaricomycetidae</taxon>
        <taxon>Agaricales</taxon>
        <taxon>Tricholomatineae</taxon>
        <taxon>Lyophyllaceae</taxon>
        <taxon>Lyophyllum</taxon>
    </lineage>
</organism>
<dbReference type="InterPro" id="IPR007361">
    <property type="entry name" value="DUF427"/>
</dbReference>
<evidence type="ECO:0000313" key="3">
    <source>
        <dbReference type="Proteomes" id="UP001063166"/>
    </source>
</evidence>
<dbReference type="PANTHER" id="PTHR34310">
    <property type="entry name" value="DUF427 DOMAIN PROTEIN (AFU_ORTHOLOGUE AFUA_3G02220)"/>
    <property type="match status" value="1"/>
</dbReference>
<dbReference type="Gene3D" id="2.170.150.40">
    <property type="entry name" value="Domain of unknown function (DUF427)"/>
    <property type="match status" value="2"/>
</dbReference>
<keyword evidence="3" id="KW-1185">Reference proteome</keyword>